<dbReference type="InterPro" id="IPR012340">
    <property type="entry name" value="NA-bd_OB-fold"/>
</dbReference>
<dbReference type="Gene3D" id="3.30.470.30">
    <property type="entry name" value="DNA ligase/mRNA capping enzyme"/>
    <property type="match status" value="1"/>
</dbReference>
<dbReference type="GO" id="GO:0006310">
    <property type="term" value="P:DNA recombination"/>
    <property type="evidence" value="ECO:0007669"/>
    <property type="project" value="InterPro"/>
</dbReference>
<sequence>MAEGTRPMLAVKADRPPVGEQWVYELKWDGIRALVYVDGGRIRVETRRGRDITGQFPELTGLVDAIGDAAPATLDGELVVFAEDRPDFGAVISRMQAGVSMAGRAARQHPATLIVFDVLEVRGEDVRHRPWTTRRAFLDELALDDVHWRTSIVGDDAEAMIATSLDNGLEGIMAKKRSSGYHDRRTRDWVKIKHRHHTDLLVGGWHETDKGHLSLLVGEDTESGLEYRGRVSQGVESVPDLRIALDSLKASTSPFNAPLPPHSGDHPHWVDPILPVEVEYGSDTPEGHLRHAKLVRVRIDLL</sequence>
<gene>
    <name evidence="6" type="ORF">FB566_4466</name>
</gene>
<dbReference type="GO" id="GO:0005524">
    <property type="term" value="F:ATP binding"/>
    <property type="evidence" value="ECO:0007669"/>
    <property type="project" value="InterPro"/>
</dbReference>
<dbReference type="InterPro" id="IPR050191">
    <property type="entry name" value="ATP-dep_DNA_ligase"/>
</dbReference>
<comment type="catalytic activity">
    <reaction evidence="4">
        <text>ATP + (deoxyribonucleotide)n-3'-hydroxyl + 5'-phospho-(deoxyribonucleotide)m = (deoxyribonucleotide)n+m + AMP + diphosphate.</text>
        <dbReference type="EC" id="6.5.1.1"/>
    </reaction>
</comment>
<dbReference type="Proteomes" id="UP000317043">
    <property type="component" value="Unassembled WGS sequence"/>
</dbReference>
<dbReference type="Gene3D" id="2.40.50.140">
    <property type="entry name" value="Nucleic acid-binding proteins"/>
    <property type="match status" value="1"/>
</dbReference>
<name>A0A543B220_9ACTN</name>
<evidence type="ECO:0000256" key="1">
    <source>
        <dbReference type="ARBA" id="ARBA00007572"/>
    </source>
</evidence>
<dbReference type="PANTHER" id="PTHR45674">
    <property type="entry name" value="DNA LIGASE 1/3 FAMILY MEMBER"/>
    <property type="match status" value="1"/>
</dbReference>
<keyword evidence="3" id="KW-0436">Ligase</keyword>
<keyword evidence="7" id="KW-1185">Reference proteome</keyword>
<organism evidence="6 7">
    <name type="scientific">Stackebrandtia endophytica</name>
    <dbReference type="NCBI Taxonomy" id="1496996"/>
    <lineage>
        <taxon>Bacteria</taxon>
        <taxon>Bacillati</taxon>
        <taxon>Actinomycetota</taxon>
        <taxon>Actinomycetes</taxon>
        <taxon>Glycomycetales</taxon>
        <taxon>Glycomycetaceae</taxon>
        <taxon>Stackebrandtia</taxon>
    </lineage>
</organism>
<dbReference type="InterPro" id="IPR012310">
    <property type="entry name" value="DNA_ligase_ATP-dep_cent"/>
</dbReference>
<evidence type="ECO:0000256" key="3">
    <source>
        <dbReference type="ARBA" id="ARBA00022598"/>
    </source>
</evidence>
<reference evidence="6 7" key="1">
    <citation type="submission" date="2019-06" db="EMBL/GenBank/DDBJ databases">
        <title>Sequencing the genomes of 1000 actinobacteria strains.</title>
        <authorList>
            <person name="Klenk H.-P."/>
        </authorList>
    </citation>
    <scope>NUCLEOTIDE SEQUENCE [LARGE SCALE GENOMIC DNA]</scope>
    <source>
        <strain evidence="6 7">DSM 45928</strain>
    </source>
</reference>
<accession>A0A543B220</accession>
<protein>
    <recommendedName>
        <fullName evidence="2">DNA ligase (ATP)</fullName>
        <ecNumber evidence="2">6.5.1.1</ecNumber>
    </recommendedName>
</protein>
<dbReference type="PROSITE" id="PS50160">
    <property type="entry name" value="DNA_LIGASE_A3"/>
    <property type="match status" value="1"/>
</dbReference>
<comment type="similarity">
    <text evidence="1">Belongs to the ATP-dependent DNA ligase family.</text>
</comment>
<dbReference type="GO" id="GO:0006281">
    <property type="term" value="P:DNA repair"/>
    <property type="evidence" value="ECO:0007669"/>
    <property type="project" value="InterPro"/>
</dbReference>
<dbReference type="Gene3D" id="3.30.1490.70">
    <property type="match status" value="1"/>
</dbReference>
<dbReference type="SUPFAM" id="SSF50249">
    <property type="entry name" value="Nucleic acid-binding proteins"/>
    <property type="match status" value="1"/>
</dbReference>
<dbReference type="EC" id="6.5.1.1" evidence="2"/>
<dbReference type="AlphaFoldDB" id="A0A543B220"/>
<dbReference type="GO" id="GO:0003910">
    <property type="term" value="F:DNA ligase (ATP) activity"/>
    <property type="evidence" value="ECO:0007669"/>
    <property type="project" value="UniProtKB-EC"/>
</dbReference>
<dbReference type="RefSeq" id="WP_142043757.1">
    <property type="nucleotide sequence ID" value="NZ_JBHTGS010000002.1"/>
</dbReference>
<dbReference type="FunCoup" id="A0A543B220">
    <property type="interactions" value="189"/>
</dbReference>
<dbReference type="Pfam" id="PF04679">
    <property type="entry name" value="DNA_ligase_A_C"/>
    <property type="match status" value="1"/>
</dbReference>
<dbReference type="InParanoid" id="A0A543B220"/>
<comment type="caution">
    <text evidence="6">The sequence shown here is derived from an EMBL/GenBank/DDBJ whole genome shotgun (WGS) entry which is preliminary data.</text>
</comment>
<dbReference type="OrthoDB" id="9802472at2"/>
<evidence type="ECO:0000256" key="4">
    <source>
        <dbReference type="ARBA" id="ARBA00034003"/>
    </source>
</evidence>
<dbReference type="CDD" id="cd07906">
    <property type="entry name" value="Adenylation_DNA_ligase_LigD_LigC"/>
    <property type="match status" value="1"/>
</dbReference>
<feature type="domain" description="ATP-dependent DNA ligase family profile" evidence="5">
    <location>
        <begin position="104"/>
        <end position="230"/>
    </location>
</feature>
<dbReference type="EMBL" id="VFOW01000001">
    <property type="protein sequence ID" value="TQL78871.1"/>
    <property type="molecule type" value="Genomic_DNA"/>
</dbReference>
<evidence type="ECO:0000259" key="5">
    <source>
        <dbReference type="PROSITE" id="PS50160"/>
    </source>
</evidence>
<evidence type="ECO:0000313" key="7">
    <source>
        <dbReference type="Proteomes" id="UP000317043"/>
    </source>
</evidence>
<evidence type="ECO:0000313" key="6">
    <source>
        <dbReference type="EMBL" id="TQL78871.1"/>
    </source>
</evidence>
<dbReference type="SUPFAM" id="SSF56091">
    <property type="entry name" value="DNA ligase/mRNA capping enzyme, catalytic domain"/>
    <property type="match status" value="1"/>
</dbReference>
<dbReference type="PANTHER" id="PTHR45674:SF4">
    <property type="entry name" value="DNA LIGASE 1"/>
    <property type="match status" value="1"/>
</dbReference>
<dbReference type="PROSITE" id="PS00697">
    <property type="entry name" value="DNA_LIGASE_A1"/>
    <property type="match status" value="1"/>
</dbReference>
<dbReference type="InterPro" id="IPR012309">
    <property type="entry name" value="DNA_ligase_ATP-dep_C"/>
</dbReference>
<dbReference type="Pfam" id="PF01068">
    <property type="entry name" value="DNA_ligase_A_M"/>
    <property type="match status" value="1"/>
</dbReference>
<dbReference type="InterPro" id="IPR016059">
    <property type="entry name" value="DNA_ligase_ATP-dep_CS"/>
</dbReference>
<evidence type="ECO:0000256" key="2">
    <source>
        <dbReference type="ARBA" id="ARBA00012727"/>
    </source>
</evidence>
<proteinExistence type="inferred from homology"/>